<sequence length="299" mass="33122">MKNLSLFIIFLICSQLHSQVTAIPDQGFEEELIMQNIDSDGIVNGEVLTADIASVTSLIISGNFQINDLIGIEDFVSLTYLDITNTELYLDNSFNANQELDLSNNVNLETLILYGGDDAVTNFVSSINLSNNPMISEITVPGNWMLNQINLRSGQTDVSDLVIDIGVYPPFQENDFCIKVTDESAANVGQGVYASWSINAPNNPFFFSENCTLAVEEFNASTVSVFPNPTAGQLEINSEIIPIAKLELYSISGKRIITIDDFEIKQPIISLQELENGIYLLKVYDNQKNSITKRIIKKD</sequence>
<organism evidence="3 4">
    <name type="scientific">Psychroflexus planctonicus</name>
    <dbReference type="NCBI Taxonomy" id="1526575"/>
    <lineage>
        <taxon>Bacteria</taxon>
        <taxon>Pseudomonadati</taxon>
        <taxon>Bacteroidota</taxon>
        <taxon>Flavobacteriia</taxon>
        <taxon>Flavobacteriales</taxon>
        <taxon>Flavobacteriaceae</taxon>
        <taxon>Psychroflexus</taxon>
    </lineage>
</organism>
<evidence type="ECO:0000259" key="2">
    <source>
        <dbReference type="Pfam" id="PF18962"/>
    </source>
</evidence>
<gene>
    <name evidence="3" type="ORF">GCM10010832_15940</name>
</gene>
<protein>
    <recommendedName>
        <fullName evidence="2">Secretion system C-terminal sorting domain-containing protein</fullName>
    </recommendedName>
</protein>
<comment type="caution">
    <text evidence="3">The sequence shown here is derived from an EMBL/GenBank/DDBJ whole genome shotgun (WGS) entry which is preliminary data.</text>
</comment>
<keyword evidence="4" id="KW-1185">Reference proteome</keyword>
<dbReference type="Gene3D" id="3.80.10.10">
    <property type="entry name" value="Ribonuclease Inhibitor"/>
    <property type="match status" value="1"/>
</dbReference>
<dbReference type="NCBIfam" id="TIGR04183">
    <property type="entry name" value="Por_Secre_tail"/>
    <property type="match status" value="1"/>
</dbReference>
<dbReference type="EMBL" id="BMGM01000006">
    <property type="protein sequence ID" value="GGE36563.1"/>
    <property type="molecule type" value="Genomic_DNA"/>
</dbReference>
<dbReference type="RefSeq" id="WP_188458574.1">
    <property type="nucleotide sequence ID" value="NZ_BMGM01000006.1"/>
</dbReference>
<evidence type="ECO:0000256" key="1">
    <source>
        <dbReference type="ARBA" id="ARBA00022729"/>
    </source>
</evidence>
<evidence type="ECO:0000313" key="3">
    <source>
        <dbReference type="EMBL" id="GGE36563.1"/>
    </source>
</evidence>
<dbReference type="Pfam" id="PF18962">
    <property type="entry name" value="Por_Secre_tail"/>
    <property type="match status" value="1"/>
</dbReference>
<keyword evidence="1" id="KW-0732">Signal</keyword>
<reference evidence="4" key="1">
    <citation type="journal article" date="2019" name="Int. J. Syst. Evol. Microbiol.">
        <title>The Global Catalogue of Microorganisms (GCM) 10K type strain sequencing project: providing services to taxonomists for standard genome sequencing and annotation.</title>
        <authorList>
            <consortium name="The Broad Institute Genomics Platform"/>
            <consortium name="The Broad Institute Genome Sequencing Center for Infectious Disease"/>
            <person name="Wu L."/>
            <person name="Ma J."/>
        </authorList>
    </citation>
    <scope>NUCLEOTIDE SEQUENCE [LARGE SCALE GENOMIC DNA]</scope>
    <source>
        <strain evidence="4">CGMCC 1.12931</strain>
    </source>
</reference>
<dbReference type="InterPro" id="IPR026444">
    <property type="entry name" value="Secre_tail"/>
</dbReference>
<accession>A0ABQ1SGD7</accession>
<proteinExistence type="predicted"/>
<dbReference type="Proteomes" id="UP000599179">
    <property type="component" value="Unassembled WGS sequence"/>
</dbReference>
<feature type="domain" description="Secretion system C-terminal sorting" evidence="2">
    <location>
        <begin position="225"/>
        <end position="296"/>
    </location>
</feature>
<dbReference type="InterPro" id="IPR032675">
    <property type="entry name" value="LRR_dom_sf"/>
</dbReference>
<evidence type="ECO:0000313" key="4">
    <source>
        <dbReference type="Proteomes" id="UP000599179"/>
    </source>
</evidence>
<name>A0ABQ1SGD7_9FLAO</name>